<proteinExistence type="predicted"/>
<comment type="caution">
    <text evidence="2">The sequence shown here is derived from an EMBL/GenBank/DDBJ whole genome shotgun (WGS) entry which is preliminary data.</text>
</comment>
<feature type="transmembrane region" description="Helical" evidence="1">
    <location>
        <begin position="309"/>
        <end position="335"/>
    </location>
</feature>
<organism evidence="2 3">
    <name type="scientific">Candidatus Kerfeldbacteria bacterium CG08_land_8_20_14_0_20_43_14</name>
    <dbReference type="NCBI Taxonomy" id="2014246"/>
    <lineage>
        <taxon>Bacteria</taxon>
        <taxon>Candidatus Kerfeldiibacteriota</taxon>
    </lineage>
</organism>
<accession>A0A2H0YQI0</accession>
<evidence type="ECO:0000256" key="1">
    <source>
        <dbReference type="SAM" id="Phobius"/>
    </source>
</evidence>
<evidence type="ECO:0008006" key="4">
    <source>
        <dbReference type="Google" id="ProtNLM"/>
    </source>
</evidence>
<name>A0A2H0YQI0_9BACT</name>
<keyword evidence="1" id="KW-0812">Transmembrane</keyword>
<keyword evidence="1" id="KW-0472">Membrane</keyword>
<evidence type="ECO:0000313" key="3">
    <source>
        <dbReference type="Proteomes" id="UP000236845"/>
    </source>
</evidence>
<protein>
    <recommendedName>
        <fullName evidence="4">DUF916 domain-containing protein</fullName>
    </recommendedName>
</protein>
<reference evidence="3" key="1">
    <citation type="submission" date="2017-09" db="EMBL/GenBank/DDBJ databases">
        <title>Depth-based differentiation of microbial function through sediment-hosted aquifers and enrichment of novel symbionts in the deep terrestrial subsurface.</title>
        <authorList>
            <person name="Probst A.J."/>
            <person name="Ladd B."/>
            <person name="Jarett J.K."/>
            <person name="Geller-Mcgrath D.E."/>
            <person name="Sieber C.M.K."/>
            <person name="Emerson J.B."/>
            <person name="Anantharaman K."/>
            <person name="Thomas B.C."/>
            <person name="Malmstrom R."/>
            <person name="Stieglmeier M."/>
            <person name="Klingl A."/>
            <person name="Woyke T."/>
            <person name="Ryan C.M."/>
            <person name="Banfield J.F."/>
        </authorList>
    </citation>
    <scope>NUCLEOTIDE SEQUENCE [LARGE SCALE GENOMIC DNA]</scope>
</reference>
<dbReference type="EMBL" id="PEXW01000037">
    <property type="protein sequence ID" value="PIS40738.1"/>
    <property type="molecule type" value="Genomic_DNA"/>
</dbReference>
<sequence length="358" mass="39599">MNYFRYQNYKKTIGLLCSLFILAIFSFGLAKTVKAAGYALTISPPIMEFGVNRGQKAEVEIKLYNPDEQNSIVIYCNAANFTAGKEAGVPEINLDAPKEDISSWIKVPTGPITLEAKGRYTIPITVDVPESAAPGGHYGVVLFSNNPPDDKNSQGGTIAVTSAVGSLMLVRVDGAGAFEAGVIQNFKTSGNKSFYYSLPVGFITDLQNTGNIHLKPVGEIAVYNILNRFSAKLNFNTENGYVLPNTTRTYEKEVWQKAQLEQSASNGWDKFWQAYQNEKNNFAFGKYTARLNIQAGVEKSFSLSAATTFWVFPIHIIIVWLVIIIILVILIILLIKKYNRWIIKKAGKSGEGQVLKEK</sequence>
<dbReference type="Proteomes" id="UP000236845">
    <property type="component" value="Unassembled WGS sequence"/>
</dbReference>
<gene>
    <name evidence="2" type="ORF">COT26_01735</name>
</gene>
<dbReference type="AlphaFoldDB" id="A0A2H0YQI0"/>
<evidence type="ECO:0000313" key="2">
    <source>
        <dbReference type="EMBL" id="PIS40738.1"/>
    </source>
</evidence>
<keyword evidence="1" id="KW-1133">Transmembrane helix</keyword>